<dbReference type="AlphaFoldDB" id="A0A804MT81"/>
<protein>
    <recommendedName>
        <fullName evidence="1">protein-serine/threonine phosphatase</fullName>
        <ecNumber evidence="1">3.1.3.16</ecNumber>
    </recommendedName>
</protein>
<reference evidence="2" key="2">
    <citation type="submission" date="2019-07" db="EMBL/GenBank/DDBJ databases">
        <authorList>
            <person name="Seetharam A."/>
            <person name="Woodhouse M."/>
            <person name="Cannon E."/>
        </authorList>
    </citation>
    <scope>NUCLEOTIDE SEQUENCE [LARGE SCALE GENOMIC DNA]</scope>
    <source>
        <strain evidence="2">cv. B73</strain>
    </source>
</reference>
<dbReference type="EC" id="3.1.3.16" evidence="1"/>
<organism evidence="2 3">
    <name type="scientific">Zea mays</name>
    <name type="common">Maize</name>
    <dbReference type="NCBI Taxonomy" id="4577"/>
    <lineage>
        <taxon>Eukaryota</taxon>
        <taxon>Viridiplantae</taxon>
        <taxon>Streptophyta</taxon>
        <taxon>Embryophyta</taxon>
        <taxon>Tracheophyta</taxon>
        <taxon>Spermatophyta</taxon>
        <taxon>Magnoliopsida</taxon>
        <taxon>Liliopsida</taxon>
        <taxon>Poales</taxon>
        <taxon>Poaceae</taxon>
        <taxon>PACMAD clade</taxon>
        <taxon>Panicoideae</taxon>
        <taxon>Andropogonodae</taxon>
        <taxon>Andropogoneae</taxon>
        <taxon>Tripsacinae</taxon>
        <taxon>Zea</taxon>
    </lineage>
</organism>
<name>A0A804MT81_MAIZE</name>
<accession>A0A804MT81</accession>
<evidence type="ECO:0000313" key="3">
    <source>
        <dbReference type="Proteomes" id="UP000007305"/>
    </source>
</evidence>
<dbReference type="Gene3D" id="3.60.40.10">
    <property type="entry name" value="PPM-type phosphatase domain"/>
    <property type="match status" value="1"/>
</dbReference>
<reference evidence="3" key="1">
    <citation type="submission" date="2015-12" db="EMBL/GenBank/DDBJ databases">
        <title>Update maize B73 reference genome by single molecule sequencing technologies.</title>
        <authorList>
            <consortium name="Maize Genome Sequencing Project"/>
            <person name="Ware D."/>
        </authorList>
    </citation>
    <scope>NUCLEOTIDE SEQUENCE [LARGE SCALE GENOMIC DNA]</scope>
    <source>
        <strain evidence="3">cv. B73</strain>
    </source>
</reference>
<evidence type="ECO:0000313" key="2">
    <source>
        <dbReference type="EnsemblPlants" id="Zm00001eb109760_P001"/>
    </source>
</evidence>
<dbReference type="GO" id="GO:0004722">
    <property type="term" value="F:protein serine/threonine phosphatase activity"/>
    <property type="evidence" value="ECO:0007669"/>
    <property type="project" value="UniProtKB-EC"/>
</dbReference>
<dbReference type="Gramene" id="Zm00001eb109760_T001">
    <property type="protein sequence ID" value="Zm00001eb109760_P001"/>
    <property type="gene ID" value="Zm00001eb109760"/>
</dbReference>
<dbReference type="InterPro" id="IPR036457">
    <property type="entry name" value="PPM-type-like_dom_sf"/>
</dbReference>
<evidence type="ECO:0000256" key="1">
    <source>
        <dbReference type="ARBA" id="ARBA00013081"/>
    </source>
</evidence>
<keyword evidence="3" id="KW-1185">Reference proteome</keyword>
<dbReference type="Proteomes" id="UP000007305">
    <property type="component" value="Chromosome 2"/>
</dbReference>
<reference evidence="2" key="3">
    <citation type="submission" date="2021-05" db="UniProtKB">
        <authorList>
            <consortium name="EnsemblPlants"/>
        </authorList>
    </citation>
    <scope>IDENTIFICATION</scope>
    <source>
        <strain evidence="2">cv. B73</strain>
    </source>
</reference>
<dbReference type="EnsemblPlants" id="Zm00001eb109760_T001">
    <property type="protein sequence ID" value="Zm00001eb109760_P001"/>
    <property type="gene ID" value="Zm00001eb109760"/>
</dbReference>
<proteinExistence type="predicted"/>
<dbReference type="InParanoid" id="A0A804MT81"/>
<sequence>MYDKLQRSRRLDAVQSGCSALSIVKQGDLMANIGDSRVVLGTAFDDDVINVVQLIVNLKPNLPHKSLLTGHEFLCAGTMGVADVVLLHCQVQTSAPDSAALDHLFPSRACFHLDVVEALALLRPLASPGLSPCSPPPDLLHA</sequence>